<reference evidence="3" key="1">
    <citation type="submission" date="2017-06" db="EMBL/GenBank/DDBJ databases">
        <authorList>
            <person name="Varghese N."/>
            <person name="Submissions S."/>
        </authorList>
    </citation>
    <scope>NUCLEOTIDE SEQUENCE [LARGE SCALE GENOMIC DNA]</scope>
    <source>
        <strain evidence="3">DSM 44485</strain>
    </source>
</reference>
<gene>
    <name evidence="2" type="ORF">SAMN06265355_112162</name>
</gene>
<proteinExistence type="predicted"/>
<organism evidence="2 3">
    <name type="scientific">Actinomadura mexicana</name>
    <dbReference type="NCBI Taxonomy" id="134959"/>
    <lineage>
        <taxon>Bacteria</taxon>
        <taxon>Bacillati</taxon>
        <taxon>Actinomycetota</taxon>
        <taxon>Actinomycetes</taxon>
        <taxon>Streptosporangiales</taxon>
        <taxon>Thermomonosporaceae</taxon>
        <taxon>Actinomadura</taxon>
    </lineage>
</organism>
<keyword evidence="3" id="KW-1185">Reference proteome</keyword>
<evidence type="ECO:0000313" key="3">
    <source>
        <dbReference type="Proteomes" id="UP000198420"/>
    </source>
</evidence>
<sequence length="70" mass="7871">MSFQGTPPARWRKSARCGASNGCVEVARRDEDAISVRDTEDTATILSFGPDEWRRFTEEAKGGRFDHPLK</sequence>
<feature type="domain" description="DUF397" evidence="1">
    <location>
        <begin position="9"/>
        <end position="61"/>
    </location>
</feature>
<dbReference type="EMBL" id="FZNP01000012">
    <property type="protein sequence ID" value="SNS18479.1"/>
    <property type="molecule type" value="Genomic_DNA"/>
</dbReference>
<dbReference type="Pfam" id="PF04149">
    <property type="entry name" value="DUF397"/>
    <property type="match status" value="1"/>
</dbReference>
<evidence type="ECO:0000259" key="1">
    <source>
        <dbReference type="Pfam" id="PF04149"/>
    </source>
</evidence>
<accession>A0A239CET9</accession>
<dbReference type="AlphaFoldDB" id="A0A239CET9"/>
<name>A0A239CET9_9ACTN</name>
<evidence type="ECO:0000313" key="2">
    <source>
        <dbReference type="EMBL" id="SNS18479.1"/>
    </source>
</evidence>
<dbReference type="InterPro" id="IPR007278">
    <property type="entry name" value="DUF397"/>
</dbReference>
<protein>
    <recommendedName>
        <fullName evidence="1">DUF397 domain-containing protein</fullName>
    </recommendedName>
</protein>
<dbReference type="RefSeq" id="WP_089314905.1">
    <property type="nucleotide sequence ID" value="NZ_FZNP01000012.1"/>
</dbReference>
<dbReference type="Proteomes" id="UP000198420">
    <property type="component" value="Unassembled WGS sequence"/>
</dbReference>
<dbReference type="OrthoDB" id="3542928at2"/>